<dbReference type="GeneID" id="31367843"/>
<dbReference type="InterPro" id="IPR022880">
    <property type="entry name" value="DNApol_IV"/>
</dbReference>
<dbReference type="GO" id="GO:0003887">
    <property type="term" value="F:DNA-directed DNA polymerase activity"/>
    <property type="evidence" value="ECO:0007669"/>
    <property type="project" value="InterPro"/>
</dbReference>
<dbReference type="InterPro" id="IPR001126">
    <property type="entry name" value="UmuC"/>
</dbReference>
<evidence type="ECO:0000313" key="5">
    <source>
        <dbReference type="Proteomes" id="UP000001396"/>
    </source>
</evidence>
<dbReference type="SUPFAM" id="SSF56672">
    <property type="entry name" value="DNA/RNA polymerases"/>
    <property type="match status" value="1"/>
</dbReference>
<dbReference type="CDD" id="cd03586">
    <property type="entry name" value="PolY_Pol_IV_kappa"/>
    <property type="match status" value="1"/>
</dbReference>
<feature type="domain" description="UmuC" evidence="3">
    <location>
        <begin position="80"/>
        <end position="261"/>
    </location>
</feature>
<dbReference type="InterPro" id="IPR043502">
    <property type="entry name" value="DNA/RNA_pol_sf"/>
</dbReference>
<dbReference type="InParanoid" id="D3BMF6"/>
<dbReference type="Gene3D" id="3.40.1170.60">
    <property type="match status" value="1"/>
</dbReference>
<evidence type="ECO:0000313" key="4">
    <source>
        <dbReference type="EMBL" id="EFA77168.1"/>
    </source>
</evidence>
<dbReference type="PANTHER" id="PTHR11076">
    <property type="entry name" value="DNA REPAIR POLYMERASE UMUC / TRANSFERASE FAMILY MEMBER"/>
    <property type="match status" value="1"/>
</dbReference>
<evidence type="ECO:0000256" key="2">
    <source>
        <dbReference type="SAM" id="MobiDB-lite"/>
    </source>
</evidence>
<dbReference type="PANTHER" id="PTHR11076:SF33">
    <property type="entry name" value="DNA POLYMERASE KAPPA"/>
    <property type="match status" value="1"/>
</dbReference>
<name>D3BMF6_HETP5</name>
<dbReference type="RefSeq" id="XP_020429297.1">
    <property type="nucleotide sequence ID" value="XM_020583110.1"/>
</dbReference>
<dbReference type="GO" id="GO:0006281">
    <property type="term" value="P:DNA repair"/>
    <property type="evidence" value="ECO:0007669"/>
    <property type="project" value="InterPro"/>
</dbReference>
<dbReference type="FunCoup" id="D3BMF6">
    <property type="interactions" value="235"/>
</dbReference>
<dbReference type="EMBL" id="ADBJ01000043">
    <property type="protein sequence ID" value="EFA77168.1"/>
    <property type="molecule type" value="Genomic_DNA"/>
</dbReference>
<dbReference type="OMA" id="MEFKAGM"/>
<evidence type="ECO:0000256" key="1">
    <source>
        <dbReference type="ARBA" id="ARBA00016178"/>
    </source>
</evidence>
<proteinExistence type="predicted"/>
<dbReference type="Gene3D" id="3.30.70.270">
    <property type="match status" value="1"/>
</dbReference>
<dbReference type="PROSITE" id="PS50173">
    <property type="entry name" value="UMUC"/>
    <property type="match status" value="1"/>
</dbReference>
<gene>
    <name evidence="4" type="ORF">PPL_12376</name>
</gene>
<dbReference type="Proteomes" id="UP000001396">
    <property type="component" value="Unassembled WGS sequence"/>
</dbReference>
<keyword evidence="5" id="KW-1185">Reference proteome</keyword>
<sequence length="481" mass="55015">MEFKAGMESVDLNEINMLLEQFTEGTHFQEKIIRDELKTQQIISESLEKLKEVPDTDEYREKVDKYLEQLVESKDLTRTFLYIDMDAYYALVEEMDDPSIRGLPVAVGSMDMLVTSNYLSRKYGVRSRMPGMFALSLCPTLVIKPSRMDRYREVADTLREIYSEFDPDFVSKSLDEGCMDITKVLQNNPHVSPLEMARLCQSKIFERTTLTCGVGVAPSPLLAKLCSEVNKPNGYFVLDKDETKMKEFLARTSIKKVPGIGKLRQQLLESLGLDTIEDIYDNRYELYHLLPTTYMDILFKHAQSVPIFPEPSSFFRLKKRNMISKEKNCKEIYDEKEMDDLMKDLYMSAISTVLKENVFPTGLIIKMVDFKFKVTNHTFSLTKSAKEPVLDEDGQVLNDSLTASPMSSPGSSPKVKGSRSPIRTKDKTLTLKDNFNLIWELFVKVGKSVPFDNIRCIGLKLVNLVAIKEELDPSINFSLQS</sequence>
<feature type="region of interest" description="Disordered" evidence="2">
    <location>
        <begin position="400"/>
        <end position="423"/>
    </location>
</feature>
<organism evidence="4 5">
    <name type="scientific">Heterostelium pallidum (strain ATCC 26659 / Pp 5 / PN500)</name>
    <name type="common">Cellular slime mold</name>
    <name type="synonym">Polysphondylium pallidum</name>
    <dbReference type="NCBI Taxonomy" id="670386"/>
    <lineage>
        <taxon>Eukaryota</taxon>
        <taxon>Amoebozoa</taxon>
        <taxon>Evosea</taxon>
        <taxon>Eumycetozoa</taxon>
        <taxon>Dictyostelia</taxon>
        <taxon>Acytosteliales</taxon>
        <taxon>Acytosteliaceae</taxon>
        <taxon>Heterostelium</taxon>
    </lineage>
</organism>
<feature type="compositionally biased region" description="Low complexity" evidence="2">
    <location>
        <begin position="404"/>
        <end position="421"/>
    </location>
</feature>
<dbReference type="GO" id="GO:0005634">
    <property type="term" value="C:nucleus"/>
    <property type="evidence" value="ECO:0007669"/>
    <property type="project" value="TreeGrafter"/>
</dbReference>
<accession>D3BMF6</accession>
<dbReference type="Gene3D" id="1.10.150.810">
    <property type="match status" value="2"/>
</dbReference>
<dbReference type="InterPro" id="IPR043128">
    <property type="entry name" value="Rev_trsase/Diguanyl_cyclase"/>
</dbReference>
<dbReference type="STRING" id="670386.D3BMF6"/>
<dbReference type="InterPro" id="IPR050116">
    <property type="entry name" value="DNA_polymerase-Y"/>
</dbReference>
<dbReference type="Pfam" id="PF00817">
    <property type="entry name" value="IMS"/>
    <property type="match status" value="1"/>
</dbReference>
<dbReference type="AlphaFoldDB" id="D3BMF6"/>
<comment type="caution">
    <text evidence="4">The sequence shown here is derived from an EMBL/GenBank/DDBJ whole genome shotgun (WGS) entry which is preliminary data.</text>
</comment>
<protein>
    <recommendedName>
        <fullName evidence="1">DNA polymerase kappa</fullName>
    </recommendedName>
</protein>
<dbReference type="GO" id="GO:0042276">
    <property type="term" value="P:error-prone translesion synthesis"/>
    <property type="evidence" value="ECO:0007669"/>
    <property type="project" value="TreeGrafter"/>
</dbReference>
<evidence type="ECO:0000259" key="3">
    <source>
        <dbReference type="PROSITE" id="PS50173"/>
    </source>
</evidence>
<reference evidence="4 5" key="1">
    <citation type="journal article" date="2011" name="Genome Res.">
        <title>Phylogeny-wide analysis of social amoeba genomes highlights ancient origins for complex intercellular communication.</title>
        <authorList>
            <person name="Heidel A.J."/>
            <person name="Lawal H.M."/>
            <person name="Felder M."/>
            <person name="Schilde C."/>
            <person name="Helps N.R."/>
            <person name="Tunggal B."/>
            <person name="Rivero F."/>
            <person name="John U."/>
            <person name="Schleicher M."/>
            <person name="Eichinger L."/>
            <person name="Platzer M."/>
            <person name="Noegel A.A."/>
            <person name="Schaap P."/>
            <person name="Gloeckner G."/>
        </authorList>
    </citation>
    <scope>NUCLEOTIDE SEQUENCE [LARGE SCALE GENOMIC DNA]</scope>
    <source>
        <strain evidence="5">ATCC 26659 / Pp 5 / PN500</strain>
    </source>
</reference>